<reference evidence="3 4" key="1">
    <citation type="submission" date="2016-10" db="EMBL/GenBank/DDBJ databases">
        <authorList>
            <person name="de Groot N.N."/>
        </authorList>
    </citation>
    <scope>NUCLEOTIDE SEQUENCE [LARGE SCALE GENOMIC DNA]</scope>
    <source>
        <strain evidence="3 4">CBS 141442</strain>
    </source>
</reference>
<evidence type="ECO:0000256" key="1">
    <source>
        <dbReference type="SAM" id="MobiDB-lite"/>
    </source>
</evidence>
<organism evidence="3 4">
    <name type="scientific">Sungouiella intermedia</name>
    <dbReference type="NCBI Taxonomy" id="45354"/>
    <lineage>
        <taxon>Eukaryota</taxon>
        <taxon>Fungi</taxon>
        <taxon>Dikarya</taxon>
        <taxon>Ascomycota</taxon>
        <taxon>Saccharomycotina</taxon>
        <taxon>Pichiomycetes</taxon>
        <taxon>Metschnikowiaceae</taxon>
        <taxon>Sungouiella</taxon>
    </lineage>
</organism>
<gene>
    <name evidence="3" type="ORF">SAMEA4029010_CIC11G00000003832</name>
</gene>
<evidence type="ECO:0000313" key="3">
    <source>
        <dbReference type="EMBL" id="SGZ47009.1"/>
    </source>
</evidence>
<feature type="compositionally biased region" description="Acidic residues" evidence="1">
    <location>
        <begin position="125"/>
        <end position="138"/>
    </location>
</feature>
<sequence>MYIFLALLSVVGNAVATYTFGNLGNHNELEILSCLESCGIDCDVYVHVDDVLFKDHISIVTLYSCIEDHNRADKCFSQCLFGEYDIRRLSLLTDEAYMRVVGYDSALYGLRAIGSDIDHYTPWPDTDDEEWEGGEDAVSDGISG</sequence>
<feature type="signal peptide" evidence="2">
    <location>
        <begin position="1"/>
        <end position="16"/>
    </location>
</feature>
<dbReference type="Proteomes" id="UP000182334">
    <property type="component" value="Chromosome I"/>
</dbReference>
<evidence type="ECO:0000313" key="4">
    <source>
        <dbReference type="Proteomes" id="UP000182334"/>
    </source>
</evidence>
<protein>
    <submittedName>
        <fullName evidence="3">CIC11C00000003832</fullName>
    </submittedName>
</protein>
<dbReference type="EMBL" id="LT635756">
    <property type="protein sequence ID" value="SGZ47009.1"/>
    <property type="molecule type" value="Genomic_DNA"/>
</dbReference>
<keyword evidence="4" id="KW-1185">Reference proteome</keyword>
<feature type="chain" id="PRO_5009680764" evidence="2">
    <location>
        <begin position="17"/>
        <end position="144"/>
    </location>
</feature>
<dbReference type="AlphaFoldDB" id="A0A1L0B9K3"/>
<evidence type="ECO:0000256" key="2">
    <source>
        <dbReference type="SAM" id="SignalP"/>
    </source>
</evidence>
<name>A0A1L0B9K3_9ASCO</name>
<accession>A0A1L0B9K3</accession>
<feature type="region of interest" description="Disordered" evidence="1">
    <location>
        <begin position="121"/>
        <end position="144"/>
    </location>
</feature>
<keyword evidence="2" id="KW-0732">Signal</keyword>
<proteinExistence type="predicted"/>